<comment type="caution">
    <text evidence="2">The sequence shown here is derived from an EMBL/GenBank/DDBJ whole genome shotgun (WGS) entry which is preliminary data.</text>
</comment>
<feature type="transmembrane region" description="Helical" evidence="1">
    <location>
        <begin position="60"/>
        <end position="84"/>
    </location>
</feature>
<evidence type="ECO:0000256" key="1">
    <source>
        <dbReference type="SAM" id="Phobius"/>
    </source>
</evidence>
<dbReference type="EMBL" id="RBZU01000004">
    <property type="protein sequence ID" value="RKP55696.1"/>
    <property type="molecule type" value="Genomic_DNA"/>
</dbReference>
<keyword evidence="1" id="KW-1133">Transmembrane helix</keyword>
<accession>A0A494Y5U2</accession>
<protein>
    <submittedName>
        <fullName evidence="2">Anti-sigma factor</fullName>
    </submittedName>
</protein>
<proteinExistence type="predicted"/>
<sequence>MDEDDTSTLGACLRDGSLYERAPVALHAQIRANLRAAAQPRPRASMRAWRDRLRARGMRGVLAFGSGGFAGALLCAFAFAFVVMPMTAEHPDLLMRDIISSHVRAMLSDRAIDVVSTDRHTVKPWFSGRLDYAPPVVDTAAQGFPLVGGRLDYVAQRPVAVMIYGYLKHSIDLYVFPDAHDVRAPPQARTEAGFSIARWHQNGMTFCAITDASPAFLKEFEQAIQAEVGR</sequence>
<evidence type="ECO:0000313" key="2">
    <source>
        <dbReference type="EMBL" id="RKP55696.1"/>
    </source>
</evidence>
<dbReference type="Proteomes" id="UP000270342">
    <property type="component" value="Unassembled WGS sequence"/>
</dbReference>
<dbReference type="RefSeq" id="WP_121086247.1">
    <property type="nucleotide sequence ID" value="NZ_RBZU01000004.1"/>
</dbReference>
<reference evidence="2 3" key="1">
    <citation type="submission" date="2018-10" db="EMBL/GenBank/DDBJ databases">
        <title>Robbsia sp. DHC34, isolated from soil.</title>
        <authorList>
            <person name="Gao Z.-H."/>
            <person name="Qiu L.-H."/>
        </authorList>
    </citation>
    <scope>NUCLEOTIDE SEQUENCE [LARGE SCALE GENOMIC DNA]</scope>
    <source>
        <strain evidence="2 3">DHC34</strain>
    </source>
</reference>
<keyword evidence="1" id="KW-0472">Membrane</keyword>
<dbReference type="OrthoDB" id="191790at2"/>
<name>A0A494Y5U2_9BURK</name>
<keyword evidence="3" id="KW-1185">Reference proteome</keyword>
<gene>
    <name evidence="2" type="ORF">D7S86_10735</name>
</gene>
<dbReference type="AlphaFoldDB" id="A0A494Y5U2"/>
<evidence type="ECO:0000313" key="3">
    <source>
        <dbReference type="Proteomes" id="UP000270342"/>
    </source>
</evidence>
<keyword evidence="1" id="KW-0812">Transmembrane</keyword>
<organism evidence="2 3">
    <name type="scientific">Pararobbsia silviterrae</name>
    <dbReference type="NCBI Taxonomy" id="1792498"/>
    <lineage>
        <taxon>Bacteria</taxon>
        <taxon>Pseudomonadati</taxon>
        <taxon>Pseudomonadota</taxon>
        <taxon>Betaproteobacteria</taxon>
        <taxon>Burkholderiales</taxon>
        <taxon>Burkholderiaceae</taxon>
        <taxon>Pararobbsia</taxon>
    </lineage>
</organism>